<evidence type="ECO:0000313" key="2">
    <source>
        <dbReference type="EMBL" id="PWH86562.1"/>
    </source>
</evidence>
<feature type="transmembrane region" description="Helical" evidence="1">
    <location>
        <begin position="73"/>
        <end position="92"/>
    </location>
</feature>
<name>A0A2U2XFI3_9FLAO</name>
<dbReference type="OrthoDB" id="1446203at2"/>
<keyword evidence="1" id="KW-1133">Transmembrane helix</keyword>
<evidence type="ECO:0000313" key="3">
    <source>
        <dbReference type="Proteomes" id="UP000245370"/>
    </source>
</evidence>
<organism evidence="2 3">
    <name type="scientific">Brumimicrobium oceani</name>
    <dbReference type="NCBI Taxonomy" id="2100725"/>
    <lineage>
        <taxon>Bacteria</taxon>
        <taxon>Pseudomonadati</taxon>
        <taxon>Bacteroidota</taxon>
        <taxon>Flavobacteriia</taxon>
        <taxon>Flavobacteriales</taxon>
        <taxon>Crocinitomicaceae</taxon>
        <taxon>Brumimicrobium</taxon>
    </lineage>
</organism>
<reference evidence="2 3" key="1">
    <citation type="submission" date="2018-05" db="EMBL/GenBank/DDBJ databases">
        <title>Brumimicrobium oceani sp. nov., isolated from coastal sediment.</title>
        <authorList>
            <person name="Kou Y."/>
        </authorList>
    </citation>
    <scope>NUCLEOTIDE SEQUENCE [LARGE SCALE GENOMIC DNA]</scope>
    <source>
        <strain evidence="2 3">C305</strain>
    </source>
</reference>
<keyword evidence="1" id="KW-0472">Membrane</keyword>
<dbReference type="RefSeq" id="WP_109358674.1">
    <property type="nucleotide sequence ID" value="NZ_QFRJ01000002.1"/>
</dbReference>
<reference evidence="2 3" key="2">
    <citation type="submission" date="2018-05" db="EMBL/GenBank/DDBJ databases">
        <authorList>
            <person name="Lanie J.A."/>
            <person name="Ng W.-L."/>
            <person name="Kazmierczak K.M."/>
            <person name="Andrzejewski T.M."/>
            <person name="Davidsen T.M."/>
            <person name="Wayne K.J."/>
            <person name="Tettelin H."/>
            <person name="Glass J.I."/>
            <person name="Rusch D."/>
            <person name="Podicherti R."/>
            <person name="Tsui H.-C.T."/>
            <person name="Winkler M.E."/>
        </authorList>
    </citation>
    <scope>NUCLEOTIDE SEQUENCE [LARGE SCALE GENOMIC DNA]</scope>
    <source>
        <strain evidence="2 3">C305</strain>
    </source>
</reference>
<dbReference type="EMBL" id="QFRJ01000002">
    <property type="protein sequence ID" value="PWH86562.1"/>
    <property type="molecule type" value="Genomic_DNA"/>
</dbReference>
<keyword evidence="3" id="KW-1185">Reference proteome</keyword>
<proteinExistence type="predicted"/>
<sequence>MLERIKFMKVNRNKQFDYTPRYYDARKERIKNMQKAYDAESNSTPTEQQARLREKMKNAWNIESTYTNQSRSANIRLIIILAALLLATYFILDYVDIFAAEVIDLENP</sequence>
<accession>A0A2U2XFI3</accession>
<dbReference type="AlphaFoldDB" id="A0A2U2XFI3"/>
<protein>
    <submittedName>
        <fullName evidence="2">Uncharacterized protein</fullName>
    </submittedName>
</protein>
<comment type="caution">
    <text evidence="2">The sequence shown here is derived from an EMBL/GenBank/DDBJ whole genome shotgun (WGS) entry which is preliminary data.</text>
</comment>
<gene>
    <name evidence="2" type="ORF">DIT68_04830</name>
</gene>
<keyword evidence="1" id="KW-0812">Transmembrane</keyword>
<dbReference type="Proteomes" id="UP000245370">
    <property type="component" value="Unassembled WGS sequence"/>
</dbReference>
<evidence type="ECO:0000256" key="1">
    <source>
        <dbReference type="SAM" id="Phobius"/>
    </source>
</evidence>